<dbReference type="SUPFAM" id="SSF56281">
    <property type="entry name" value="Metallo-hydrolase/oxidoreductase"/>
    <property type="match status" value="1"/>
</dbReference>
<comment type="function">
    <text evidence="3">Counteracts the endogenous Pycsar antiviral defense system. Phosphodiesterase that enables metal-dependent hydrolysis of host cyclic nucleotide Pycsar defense signals such as cCMP and cUMP.</text>
</comment>
<dbReference type="Gene3D" id="3.60.15.10">
    <property type="entry name" value="Ribonuclease Z/Hydroxyacylglutathione hydrolase-like"/>
    <property type="match status" value="1"/>
</dbReference>
<gene>
    <name evidence="6" type="ORF">ACFQ03_22180</name>
</gene>
<dbReference type="CDD" id="cd07716">
    <property type="entry name" value="RNaseZ_short-form-like_MBL-fold"/>
    <property type="match status" value="1"/>
</dbReference>
<dbReference type="InterPro" id="IPR001279">
    <property type="entry name" value="Metallo-B-lactamas"/>
</dbReference>
<comment type="catalytic activity">
    <reaction evidence="2">
        <text>3',5'-cyclic CMP + H2O = CMP + H(+)</text>
        <dbReference type="Rhea" id="RHEA:72675"/>
        <dbReference type="ChEBI" id="CHEBI:15377"/>
        <dbReference type="ChEBI" id="CHEBI:15378"/>
        <dbReference type="ChEBI" id="CHEBI:58003"/>
        <dbReference type="ChEBI" id="CHEBI:60377"/>
    </reaction>
    <physiologicalReaction direction="left-to-right" evidence="2">
        <dbReference type="Rhea" id="RHEA:72676"/>
    </physiologicalReaction>
</comment>
<dbReference type="RefSeq" id="WP_379291034.1">
    <property type="nucleotide sequence ID" value="NZ_JBHTIU010000090.1"/>
</dbReference>
<dbReference type="PANTHER" id="PTHR46018:SF4">
    <property type="entry name" value="METALLO-HYDROLASE YHFI-RELATED"/>
    <property type="match status" value="1"/>
</dbReference>
<proteinExistence type="predicted"/>
<name>A0ABW3DH06_9BACL</name>
<evidence type="ECO:0000256" key="1">
    <source>
        <dbReference type="ARBA" id="ARBA00022833"/>
    </source>
</evidence>
<accession>A0ABW3DH06</accession>
<protein>
    <submittedName>
        <fullName evidence="6">MBL fold metallo-hydrolase</fullName>
    </submittedName>
</protein>
<keyword evidence="7" id="KW-1185">Reference proteome</keyword>
<evidence type="ECO:0000259" key="5">
    <source>
        <dbReference type="SMART" id="SM00849"/>
    </source>
</evidence>
<dbReference type="PANTHER" id="PTHR46018">
    <property type="entry name" value="ZINC PHOSPHODIESTERASE ELAC PROTEIN 1"/>
    <property type="match status" value="1"/>
</dbReference>
<comment type="catalytic activity">
    <reaction evidence="4">
        <text>3',5'-cyclic UMP + H2O = UMP + H(+)</text>
        <dbReference type="Rhea" id="RHEA:70575"/>
        <dbReference type="ChEBI" id="CHEBI:15377"/>
        <dbReference type="ChEBI" id="CHEBI:15378"/>
        <dbReference type="ChEBI" id="CHEBI:57865"/>
        <dbReference type="ChEBI" id="CHEBI:184387"/>
    </reaction>
    <physiologicalReaction direction="left-to-right" evidence="4">
        <dbReference type="Rhea" id="RHEA:70576"/>
    </physiologicalReaction>
</comment>
<keyword evidence="1" id="KW-0862">Zinc</keyword>
<organism evidence="6 7">
    <name type="scientific">Paenibacillus residui</name>
    <dbReference type="NCBI Taxonomy" id="629724"/>
    <lineage>
        <taxon>Bacteria</taxon>
        <taxon>Bacillati</taxon>
        <taxon>Bacillota</taxon>
        <taxon>Bacilli</taxon>
        <taxon>Bacillales</taxon>
        <taxon>Paenibacillaceae</taxon>
        <taxon>Paenibacillus</taxon>
    </lineage>
</organism>
<dbReference type="Pfam" id="PF12706">
    <property type="entry name" value="Lactamase_B_2"/>
    <property type="match status" value="1"/>
</dbReference>
<dbReference type="Proteomes" id="UP001597120">
    <property type="component" value="Unassembled WGS sequence"/>
</dbReference>
<evidence type="ECO:0000313" key="7">
    <source>
        <dbReference type="Proteomes" id="UP001597120"/>
    </source>
</evidence>
<comment type="caution">
    <text evidence="6">The sequence shown here is derived from an EMBL/GenBank/DDBJ whole genome shotgun (WGS) entry which is preliminary data.</text>
</comment>
<dbReference type="SMART" id="SM00849">
    <property type="entry name" value="Lactamase_B"/>
    <property type="match status" value="1"/>
</dbReference>
<sequence>MHITTLGSWGAYPAAQSATSGYLLESGTTRILVDCGSGVLAQLQRYTELEWLDAVVLSHSHTDHIADVYCLQYAIMILTELGKRSRPLDIYAHIEEPERMESLNYPPYCRAYPIDAGDRLTIGDVRFQFGRNVHPVSCLSMRIEHQDRSIAYTADTEWHDGLVELSRGADMLLSECSLYNQQFGKIRGHLTAGEAGRLAALADAGRLVLTHLPHYGDHQTLVRQAQEHYSGPVQLTYTGDCFVI</sequence>
<evidence type="ECO:0000313" key="6">
    <source>
        <dbReference type="EMBL" id="MFD0871839.1"/>
    </source>
</evidence>
<dbReference type="EMBL" id="JBHTIU010000090">
    <property type="protein sequence ID" value="MFD0871839.1"/>
    <property type="molecule type" value="Genomic_DNA"/>
</dbReference>
<evidence type="ECO:0000256" key="2">
    <source>
        <dbReference type="ARBA" id="ARBA00034221"/>
    </source>
</evidence>
<evidence type="ECO:0000256" key="4">
    <source>
        <dbReference type="ARBA" id="ARBA00048505"/>
    </source>
</evidence>
<reference evidence="7" key="1">
    <citation type="journal article" date="2019" name="Int. J. Syst. Evol. Microbiol.">
        <title>The Global Catalogue of Microorganisms (GCM) 10K type strain sequencing project: providing services to taxonomists for standard genome sequencing and annotation.</title>
        <authorList>
            <consortium name="The Broad Institute Genomics Platform"/>
            <consortium name="The Broad Institute Genome Sequencing Center for Infectious Disease"/>
            <person name="Wu L."/>
            <person name="Ma J."/>
        </authorList>
    </citation>
    <scope>NUCLEOTIDE SEQUENCE [LARGE SCALE GENOMIC DNA]</scope>
    <source>
        <strain evidence="7">CCUG 57263</strain>
    </source>
</reference>
<feature type="domain" description="Metallo-beta-lactamase" evidence="5">
    <location>
        <begin position="18"/>
        <end position="185"/>
    </location>
</feature>
<dbReference type="InterPro" id="IPR036866">
    <property type="entry name" value="RibonucZ/Hydroxyglut_hydro"/>
</dbReference>
<evidence type="ECO:0000256" key="3">
    <source>
        <dbReference type="ARBA" id="ARBA00034301"/>
    </source>
</evidence>